<dbReference type="GeneID" id="96952964"/>
<accession>A0ABD5ZWA9</accession>
<evidence type="ECO:0000313" key="4">
    <source>
        <dbReference type="Proteomes" id="UP001596434"/>
    </source>
</evidence>
<keyword evidence="2" id="KW-0812">Transmembrane</keyword>
<organism evidence="3 4">
    <name type="scientific">Haloplanus litoreus</name>
    <dbReference type="NCBI Taxonomy" id="767515"/>
    <lineage>
        <taxon>Archaea</taxon>
        <taxon>Methanobacteriati</taxon>
        <taxon>Methanobacteriota</taxon>
        <taxon>Stenosarchaea group</taxon>
        <taxon>Halobacteria</taxon>
        <taxon>Halobacteriales</taxon>
        <taxon>Haloferacaceae</taxon>
        <taxon>Haloplanus</taxon>
    </lineage>
</organism>
<comment type="caution">
    <text evidence="3">The sequence shown here is derived from an EMBL/GenBank/DDBJ whole genome shotgun (WGS) entry which is preliminary data.</text>
</comment>
<dbReference type="EMBL" id="JBHTAT010000001">
    <property type="protein sequence ID" value="MFC7254645.1"/>
    <property type="molecule type" value="Genomic_DNA"/>
</dbReference>
<dbReference type="RefSeq" id="WP_379702842.1">
    <property type="nucleotide sequence ID" value="NZ_JBHTAT010000001.1"/>
</dbReference>
<reference evidence="3 4" key="1">
    <citation type="journal article" date="2019" name="Int. J. Syst. Evol. Microbiol.">
        <title>The Global Catalogue of Microorganisms (GCM) 10K type strain sequencing project: providing services to taxonomists for standard genome sequencing and annotation.</title>
        <authorList>
            <consortium name="The Broad Institute Genomics Platform"/>
            <consortium name="The Broad Institute Genome Sequencing Center for Infectious Disease"/>
            <person name="Wu L."/>
            <person name="Ma J."/>
        </authorList>
    </citation>
    <scope>NUCLEOTIDE SEQUENCE [LARGE SCALE GENOMIC DNA]</scope>
    <source>
        <strain evidence="3 4">GX21</strain>
    </source>
</reference>
<evidence type="ECO:0000313" key="3">
    <source>
        <dbReference type="EMBL" id="MFC7254645.1"/>
    </source>
</evidence>
<dbReference type="Proteomes" id="UP001596434">
    <property type="component" value="Unassembled WGS sequence"/>
</dbReference>
<feature type="transmembrane region" description="Helical" evidence="2">
    <location>
        <begin position="40"/>
        <end position="59"/>
    </location>
</feature>
<evidence type="ECO:0000256" key="1">
    <source>
        <dbReference type="SAM" id="MobiDB-lite"/>
    </source>
</evidence>
<proteinExistence type="predicted"/>
<keyword evidence="4" id="KW-1185">Reference proteome</keyword>
<gene>
    <name evidence="3" type="ORF">ACFQKE_04900</name>
</gene>
<keyword evidence="2" id="KW-1133">Transmembrane helix</keyword>
<sequence>MGSGEREPSTSVRDGGGSGDDAGTDTGGSRPSRSKDPRELAAFVLVALAIVGAAAIVVGPAGDTTTTDTGAGGAAGTATPESVATTATATTTTTADSAPDVAMRVRSIETCGTRCRTVTIGLTNRGDDPAQSVRVATEITTGGSLVWEGRSDVGSLAAGETVTRTRTIRIGYVDAARIERNDGRIRIETTVRTASGTRTFTERRTVS</sequence>
<name>A0ABD5ZWA9_9EURY</name>
<feature type="region of interest" description="Disordered" evidence="1">
    <location>
        <begin position="1"/>
        <end position="36"/>
    </location>
</feature>
<feature type="region of interest" description="Disordered" evidence="1">
    <location>
        <begin position="66"/>
        <end position="91"/>
    </location>
</feature>
<evidence type="ECO:0000256" key="2">
    <source>
        <dbReference type="SAM" id="Phobius"/>
    </source>
</evidence>
<protein>
    <recommendedName>
        <fullName evidence="5">Flagellin N-terminal-like domain-containing protein</fullName>
    </recommendedName>
</protein>
<dbReference type="AlphaFoldDB" id="A0ABD5ZWA9"/>
<feature type="compositionally biased region" description="Low complexity" evidence="1">
    <location>
        <begin position="76"/>
        <end position="91"/>
    </location>
</feature>
<keyword evidence="2" id="KW-0472">Membrane</keyword>
<evidence type="ECO:0008006" key="5">
    <source>
        <dbReference type="Google" id="ProtNLM"/>
    </source>
</evidence>